<dbReference type="STRING" id="861298.SAMN04488136_1369"/>
<evidence type="ECO:0000313" key="3">
    <source>
        <dbReference type="Proteomes" id="UP000198854"/>
    </source>
</evidence>
<proteinExistence type="predicted"/>
<dbReference type="EMBL" id="FNDD01000036">
    <property type="protein sequence ID" value="SDH92361.1"/>
    <property type="molecule type" value="Genomic_DNA"/>
</dbReference>
<dbReference type="RefSeq" id="WP_093278946.1">
    <property type="nucleotide sequence ID" value="NZ_FNDD01000036.1"/>
</dbReference>
<evidence type="ECO:0000313" key="2">
    <source>
        <dbReference type="EMBL" id="SDH92361.1"/>
    </source>
</evidence>
<feature type="region of interest" description="Disordered" evidence="1">
    <location>
        <begin position="72"/>
        <end position="98"/>
    </location>
</feature>
<organism evidence="2 3">
    <name type="scientific">Vibrio xiamenensis</name>
    <dbReference type="NCBI Taxonomy" id="861298"/>
    <lineage>
        <taxon>Bacteria</taxon>
        <taxon>Pseudomonadati</taxon>
        <taxon>Pseudomonadota</taxon>
        <taxon>Gammaproteobacteria</taxon>
        <taxon>Vibrionales</taxon>
        <taxon>Vibrionaceae</taxon>
        <taxon>Vibrio</taxon>
    </lineage>
</organism>
<reference evidence="2 3" key="1">
    <citation type="submission" date="2016-10" db="EMBL/GenBank/DDBJ databases">
        <authorList>
            <person name="de Groot N.N."/>
        </authorList>
    </citation>
    <scope>NUCLEOTIDE SEQUENCE [LARGE SCALE GENOMIC DNA]</scope>
    <source>
        <strain evidence="2 3">CGMCC 1.10228</strain>
    </source>
</reference>
<gene>
    <name evidence="2" type="ORF">SAMN04488136_1369</name>
</gene>
<evidence type="ECO:0000256" key="1">
    <source>
        <dbReference type="SAM" id="MobiDB-lite"/>
    </source>
</evidence>
<accession>A0A1G8GDJ3</accession>
<protein>
    <submittedName>
        <fullName evidence="2">Uncharacterized protein</fullName>
    </submittedName>
</protein>
<sequence length="98" mass="10738">MPISKLALISAAMVLSGYSLQAYCEESSISSIEDINALVEARMEMEKKQQALTHTADFVSDERGERDSLLDAELKTDDAVTYQPAQNQPSESSHDGTQ</sequence>
<dbReference type="AlphaFoldDB" id="A0A1G8GDJ3"/>
<name>A0A1G8GDJ3_9VIBR</name>
<keyword evidence="3" id="KW-1185">Reference proteome</keyword>
<dbReference type="Proteomes" id="UP000198854">
    <property type="component" value="Unassembled WGS sequence"/>
</dbReference>